<dbReference type="InterPro" id="IPR020948">
    <property type="entry name" value="P_starv_induced_PsiE-like"/>
</dbReference>
<evidence type="ECO:0000256" key="4">
    <source>
        <dbReference type="ARBA" id="ARBA00022989"/>
    </source>
</evidence>
<accession>A0A5M3T3V6</accession>
<comment type="subcellular location">
    <subcellularLocation>
        <location evidence="1">Cell membrane</location>
        <topology evidence="1">Multi-pass membrane protein</topology>
    </subcellularLocation>
</comment>
<keyword evidence="3 6" id="KW-0812">Transmembrane</keyword>
<evidence type="ECO:0000256" key="6">
    <source>
        <dbReference type="SAM" id="Phobius"/>
    </source>
</evidence>
<keyword evidence="4 6" id="KW-1133">Transmembrane helix</keyword>
<keyword evidence="5 6" id="KW-0472">Membrane</keyword>
<evidence type="ECO:0000256" key="5">
    <source>
        <dbReference type="ARBA" id="ARBA00023136"/>
    </source>
</evidence>
<comment type="caution">
    <text evidence="7">The sequence shown here is derived from an EMBL/GenBank/DDBJ whole genome shotgun (WGS) entry which is preliminary data.</text>
</comment>
<feature type="transmembrane region" description="Helical" evidence="6">
    <location>
        <begin position="98"/>
        <end position="116"/>
    </location>
</feature>
<feature type="transmembrane region" description="Helical" evidence="6">
    <location>
        <begin position="32"/>
        <end position="52"/>
    </location>
</feature>
<feature type="transmembrane region" description="Helical" evidence="6">
    <location>
        <begin position="128"/>
        <end position="145"/>
    </location>
</feature>
<dbReference type="EMBL" id="BIMW01000069">
    <property type="protein sequence ID" value="GCE93282.1"/>
    <property type="molecule type" value="Genomic_DNA"/>
</dbReference>
<dbReference type="Proteomes" id="UP000326169">
    <property type="component" value="Unassembled WGS sequence"/>
</dbReference>
<dbReference type="RefSeq" id="WP_006620127.1">
    <property type="nucleotide sequence ID" value="NZ_BIMW01000069.1"/>
</dbReference>
<reference evidence="7 8" key="1">
    <citation type="journal article" date="2019" name="J Genomics">
        <title>The Draft Genome of a Hydrogen-producing Cyanobacterium, Arthrospira platensis NIES-46.</title>
        <authorList>
            <person name="Suzuki S."/>
            <person name="Yamaguchi H."/>
            <person name="Kawachi M."/>
        </authorList>
    </citation>
    <scope>NUCLEOTIDE SEQUENCE [LARGE SCALE GENOMIC DNA]</scope>
    <source>
        <strain evidence="7 8">NIES-46</strain>
    </source>
</reference>
<evidence type="ECO:0000256" key="2">
    <source>
        <dbReference type="ARBA" id="ARBA00022475"/>
    </source>
</evidence>
<sequence>MFKKRFLRFLNQFKDENFLGMIHWVENCVSKILSVALILVIIVSLVDLIRVLLTDLFTSKPTGFFDATLIEIFGLFLNILIALELLENITAYLKKHIVQVELVVVTALIAVSRKIIIFDTNKYQKIDVVALAGASLALAASYWLIRTMNEDIAIKNKRFNKSRKSRPDDEEDQEHD</sequence>
<feature type="transmembrane region" description="Helical" evidence="6">
    <location>
        <begin position="64"/>
        <end position="86"/>
    </location>
</feature>
<organism evidence="7 8">
    <name type="scientific">Limnospira platensis NIES-46</name>
    <dbReference type="NCBI Taxonomy" id="1236695"/>
    <lineage>
        <taxon>Bacteria</taxon>
        <taxon>Bacillati</taxon>
        <taxon>Cyanobacteriota</taxon>
        <taxon>Cyanophyceae</taxon>
        <taxon>Oscillatoriophycideae</taxon>
        <taxon>Oscillatoriales</taxon>
        <taxon>Sirenicapillariaceae</taxon>
        <taxon>Limnospira</taxon>
    </lineage>
</organism>
<proteinExistence type="predicted"/>
<dbReference type="Pfam" id="PF06146">
    <property type="entry name" value="PsiE"/>
    <property type="match status" value="1"/>
</dbReference>
<evidence type="ECO:0000256" key="3">
    <source>
        <dbReference type="ARBA" id="ARBA00022692"/>
    </source>
</evidence>
<evidence type="ECO:0000313" key="8">
    <source>
        <dbReference type="Proteomes" id="UP000326169"/>
    </source>
</evidence>
<evidence type="ECO:0008006" key="9">
    <source>
        <dbReference type="Google" id="ProtNLM"/>
    </source>
</evidence>
<evidence type="ECO:0000313" key="7">
    <source>
        <dbReference type="EMBL" id="GCE93282.1"/>
    </source>
</evidence>
<keyword evidence="2" id="KW-1003">Cell membrane</keyword>
<keyword evidence="8" id="KW-1185">Reference proteome</keyword>
<dbReference type="GeneID" id="301682222"/>
<name>A0A5M3T3V6_LIMPL</name>
<gene>
    <name evidence="7" type="ORF">NIES46_13320</name>
</gene>
<protein>
    <recommendedName>
        <fullName evidence="9">Phosphate-starvation-inducible PsiE family protein</fullName>
    </recommendedName>
</protein>
<evidence type="ECO:0000256" key="1">
    <source>
        <dbReference type="ARBA" id="ARBA00004651"/>
    </source>
</evidence>